<dbReference type="EMBL" id="MK605244">
    <property type="protein sequence ID" value="QBQ73482.1"/>
    <property type="molecule type" value="Genomic_DNA"/>
</dbReference>
<gene>
    <name evidence="1" type="ORF">kac65v162_gp038</name>
</gene>
<dbReference type="Proteomes" id="UP000308935">
    <property type="component" value="Segment"/>
</dbReference>
<evidence type="ECO:0000313" key="1">
    <source>
        <dbReference type="EMBL" id="QBQ73482.1"/>
    </source>
</evidence>
<evidence type="ECO:0000313" key="2">
    <source>
        <dbReference type="Proteomes" id="UP000308935"/>
    </source>
</evidence>
<accession>A0A482MJK1</accession>
<name>A0A482MJK1_9CAUD</name>
<reference evidence="1 2" key="1">
    <citation type="submission" date="2019-03" db="EMBL/GenBank/DDBJ databases">
        <title>Diversity and diversification of Nodularia spumigena cyanophages in the Baltic Sea.</title>
        <authorList>
            <person name="Sulcius S."/>
            <person name="Holmfeldt K."/>
            <person name="Simoliunas E."/>
        </authorList>
    </citation>
    <scope>NUCLEOTIDE SEQUENCE [LARGE SCALE GENOMIC DNA]</scope>
</reference>
<sequence length="136" mass="14145">MVKLHRLSQTIAGINPDTDEVEAVSVIDGVLQTSANISGDVTIDTSLLSKEETLAEVRDRLPTGQDVAVYLVVTTAGIITAGKKSVAITNIGNTTGTLLGQSLKPGVSVSWAARTSFSSSFAYDPNGGEFLISFTG</sequence>
<protein>
    <submittedName>
        <fullName evidence="1">Uncharacterized protein</fullName>
    </submittedName>
</protein>
<proteinExistence type="predicted"/>
<organism evidence="1 2">
    <name type="scientific">Nodularia phage vB_NspS-kac65v162</name>
    <dbReference type="NCBI Taxonomy" id="2557581"/>
    <lineage>
        <taxon>Viruses</taxon>
        <taxon>Duplodnaviria</taxon>
        <taxon>Heunggongvirae</taxon>
        <taxon>Uroviricota</taxon>
        <taxon>Caudoviricetes</taxon>
        <taxon>Ravarandavirus</taxon>
        <taxon>Ravarandavirus kac65v151</taxon>
    </lineage>
</organism>